<dbReference type="RefSeq" id="WP_091526826.1">
    <property type="nucleotide sequence ID" value="NZ_LT629772.1"/>
</dbReference>
<name>A0A1H1WBI1_9ACTN</name>
<keyword evidence="3" id="KW-1185">Reference proteome</keyword>
<dbReference type="EMBL" id="LT629772">
    <property type="protein sequence ID" value="SDS94010.1"/>
    <property type="molecule type" value="Genomic_DNA"/>
</dbReference>
<dbReference type="OrthoDB" id="9805171at2"/>
<protein>
    <submittedName>
        <fullName evidence="2">Methyltransferase domain-containing protein</fullName>
    </submittedName>
</protein>
<dbReference type="AlphaFoldDB" id="A0A1H1WBI1"/>
<evidence type="ECO:0000313" key="3">
    <source>
        <dbReference type="Proteomes" id="UP000199103"/>
    </source>
</evidence>
<keyword evidence="2" id="KW-0489">Methyltransferase</keyword>
<dbReference type="STRING" id="630515.SAMN04489812_3561"/>
<sequence>MSQPTNDARTTGAAAQADGALQLDGERDSITAYYRDWAASYDQDMLEEGYAGPFIIAGLAAMITDAGSSIQAIDVGCGTGLVGRLLHQRRPAVRILGVDLSEEMAEIAARDDSYVSSLGGVDLLEYAAAEDAPTFPLVLCCGTLTHGHVGVEGLDALLRITSAGGHLAVSVRHSHSVEHGYRDKVAALAAAGAVDVVSELINAPYLDNGGADYWLLRKAAG</sequence>
<dbReference type="GO" id="GO:0032259">
    <property type="term" value="P:methylation"/>
    <property type="evidence" value="ECO:0007669"/>
    <property type="project" value="UniProtKB-KW"/>
</dbReference>
<dbReference type="CDD" id="cd02440">
    <property type="entry name" value="AdoMet_MTases"/>
    <property type="match status" value="1"/>
</dbReference>
<evidence type="ECO:0000259" key="1">
    <source>
        <dbReference type="Pfam" id="PF08242"/>
    </source>
</evidence>
<dbReference type="Gene3D" id="3.40.50.150">
    <property type="entry name" value="Vaccinia Virus protein VP39"/>
    <property type="match status" value="1"/>
</dbReference>
<proteinExistence type="predicted"/>
<dbReference type="Proteomes" id="UP000199103">
    <property type="component" value="Chromosome I"/>
</dbReference>
<reference evidence="2 3" key="1">
    <citation type="submission" date="2016-10" db="EMBL/GenBank/DDBJ databases">
        <authorList>
            <person name="de Groot N.N."/>
        </authorList>
    </citation>
    <scope>NUCLEOTIDE SEQUENCE [LARGE SCALE GENOMIC DNA]</scope>
    <source>
        <strain evidence="2 3">DSM 21800</strain>
    </source>
</reference>
<dbReference type="InterPro" id="IPR013217">
    <property type="entry name" value="Methyltransf_12"/>
</dbReference>
<feature type="domain" description="Methyltransferase type 12" evidence="1">
    <location>
        <begin position="73"/>
        <end position="167"/>
    </location>
</feature>
<organism evidence="2 3">
    <name type="scientific">Microlunatus soli</name>
    <dbReference type="NCBI Taxonomy" id="630515"/>
    <lineage>
        <taxon>Bacteria</taxon>
        <taxon>Bacillati</taxon>
        <taxon>Actinomycetota</taxon>
        <taxon>Actinomycetes</taxon>
        <taxon>Propionibacteriales</taxon>
        <taxon>Propionibacteriaceae</taxon>
        <taxon>Microlunatus</taxon>
    </lineage>
</organism>
<accession>A0A1H1WBI1</accession>
<dbReference type="Pfam" id="PF08242">
    <property type="entry name" value="Methyltransf_12"/>
    <property type="match status" value="1"/>
</dbReference>
<dbReference type="GO" id="GO:0008168">
    <property type="term" value="F:methyltransferase activity"/>
    <property type="evidence" value="ECO:0007669"/>
    <property type="project" value="UniProtKB-KW"/>
</dbReference>
<dbReference type="InterPro" id="IPR029063">
    <property type="entry name" value="SAM-dependent_MTases_sf"/>
</dbReference>
<evidence type="ECO:0000313" key="2">
    <source>
        <dbReference type="EMBL" id="SDS94010.1"/>
    </source>
</evidence>
<keyword evidence="2" id="KW-0808">Transferase</keyword>
<gene>
    <name evidence="2" type="ORF">SAMN04489812_3561</name>
</gene>
<dbReference type="SUPFAM" id="SSF53335">
    <property type="entry name" value="S-adenosyl-L-methionine-dependent methyltransferases"/>
    <property type="match status" value="1"/>
</dbReference>